<evidence type="ECO:0000313" key="9">
    <source>
        <dbReference type="Proteomes" id="UP000256486"/>
    </source>
</evidence>
<dbReference type="PROSITE" id="PS51352">
    <property type="entry name" value="THIOREDOXIN_2"/>
    <property type="match status" value="1"/>
</dbReference>
<dbReference type="EMBL" id="NBWZ01000002">
    <property type="protein sequence ID" value="RFA06475.1"/>
    <property type="molecule type" value="Genomic_DNA"/>
</dbReference>
<comment type="caution">
    <text evidence="8">The sequence shown here is derived from an EMBL/GenBank/DDBJ whole genome shotgun (WGS) entry which is preliminary data.</text>
</comment>
<dbReference type="PANTHER" id="PTHR13887:SF14">
    <property type="entry name" value="DISULFIDE BOND FORMATION PROTEIN D"/>
    <property type="match status" value="1"/>
</dbReference>
<keyword evidence="5" id="KW-0676">Redox-active center</keyword>
<dbReference type="Proteomes" id="UP000256486">
    <property type="component" value="Unassembled WGS sequence"/>
</dbReference>
<dbReference type="AlphaFoldDB" id="A0A3E0VA57"/>
<dbReference type="SUPFAM" id="SSF52833">
    <property type="entry name" value="Thioredoxin-like"/>
    <property type="match status" value="1"/>
</dbReference>
<dbReference type="GO" id="GO:0016491">
    <property type="term" value="F:oxidoreductase activity"/>
    <property type="evidence" value="ECO:0007669"/>
    <property type="project" value="UniProtKB-KW"/>
</dbReference>
<name>A0A3E0VA57_9MICO</name>
<evidence type="ECO:0000313" key="8">
    <source>
        <dbReference type="EMBL" id="RFA06475.1"/>
    </source>
</evidence>
<dbReference type="PANTHER" id="PTHR13887">
    <property type="entry name" value="GLUTATHIONE S-TRANSFERASE KAPPA"/>
    <property type="match status" value="1"/>
</dbReference>
<evidence type="ECO:0000256" key="2">
    <source>
        <dbReference type="ARBA" id="ARBA00022729"/>
    </source>
</evidence>
<evidence type="ECO:0000259" key="7">
    <source>
        <dbReference type="PROSITE" id="PS51352"/>
    </source>
</evidence>
<comment type="similarity">
    <text evidence="1">Belongs to the thioredoxin family. DsbA subfamily.</text>
</comment>
<feature type="domain" description="Thioredoxin" evidence="7">
    <location>
        <begin position="32"/>
        <end position="216"/>
    </location>
</feature>
<protein>
    <submittedName>
        <fullName evidence="8">Disulfide bond formation protein DsbA</fullName>
    </submittedName>
</protein>
<dbReference type="InterPro" id="IPR012336">
    <property type="entry name" value="Thioredoxin-like_fold"/>
</dbReference>
<keyword evidence="4" id="KW-1015">Disulfide bond</keyword>
<evidence type="ECO:0000256" key="3">
    <source>
        <dbReference type="ARBA" id="ARBA00023002"/>
    </source>
</evidence>
<sequence length="217" mass="23497">MKTSTKWNIGIAATLFVCLAVIVTVFVLRPSASERADAEGLTAAAAANSHRLSVAAEGQPVFVEFLDFECEVCGAAYPAIEQLREEYAGRVSFVARYFPIPSHKNSMNAAIAVEAAAQQGQFEAMYKKMFDTQTQWGEQQDSKASVFRGYAEELGLDMVAFDDAVADPATKSRVQSDFSQGTALGVQGTPTFFLDDEKLDVGSVDEIRTLLDQALTS</sequence>
<organism evidence="8 9">
    <name type="scientific">Subtercola boreus</name>
    <dbReference type="NCBI Taxonomy" id="120213"/>
    <lineage>
        <taxon>Bacteria</taxon>
        <taxon>Bacillati</taxon>
        <taxon>Actinomycetota</taxon>
        <taxon>Actinomycetes</taxon>
        <taxon>Micrococcales</taxon>
        <taxon>Microbacteriaceae</taxon>
        <taxon>Subtercola</taxon>
    </lineage>
</organism>
<accession>A0A3E0VA57</accession>
<gene>
    <name evidence="8" type="ORF">B7R54_19060</name>
</gene>
<dbReference type="InterPro" id="IPR036249">
    <property type="entry name" value="Thioredoxin-like_sf"/>
</dbReference>
<dbReference type="Gene3D" id="3.40.30.10">
    <property type="entry name" value="Glutaredoxin"/>
    <property type="match status" value="1"/>
</dbReference>
<evidence type="ECO:0000256" key="1">
    <source>
        <dbReference type="ARBA" id="ARBA00005791"/>
    </source>
</evidence>
<evidence type="ECO:0000256" key="5">
    <source>
        <dbReference type="ARBA" id="ARBA00023284"/>
    </source>
</evidence>
<dbReference type="Pfam" id="PF13462">
    <property type="entry name" value="Thioredoxin_4"/>
    <property type="match status" value="1"/>
</dbReference>
<keyword evidence="6" id="KW-0472">Membrane</keyword>
<keyword evidence="3" id="KW-0560">Oxidoreductase</keyword>
<evidence type="ECO:0000256" key="4">
    <source>
        <dbReference type="ARBA" id="ARBA00023157"/>
    </source>
</evidence>
<evidence type="ECO:0000256" key="6">
    <source>
        <dbReference type="SAM" id="Phobius"/>
    </source>
</evidence>
<dbReference type="InterPro" id="IPR013766">
    <property type="entry name" value="Thioredoxin_domain"/>
</dbReference>
<keyword evidence="6" id="KW-1133">Transmembrane helix</keyword>
<feature type="transmembrane region" description="Helical" evidence="6">
    <location>
        <begin position="7"/>
        <end position="28"/>
    </location>
</feature>
<keyword evidence="2" id="KW-0732">Signal</keyword>
<reference evidence="8 9" key="1">
    <citation type="submission" date="2017-04" db="EMBL/GenBank/DDBJ databases">
        <title>Comparative genome analysis of Subtercola boreus.</title>
        <authorList>
            <person name="Cho Y.-J."/>
            <person name="Cho A."/>
            <person name="Kim O.-S."/>
            <person name="Lee J.-I."/>
        </authorList>
    </citation>
    <scope>NUCLEOTIDE SEQUENCE [LARGE SCALE GENOMIC DNA]</scope>
    <source>
        <strain evidence="8 9">K300</strain>
    </source>
</reference>
<proteinExistence type="inferred from homology"/>
<dbReference type="OrthoDB" id="117402at2"/>
<keyword evidence="6" id="KW-0812">Transmembrane</keyword>
<keyword evidence="9" id="KW-1185">Reference proteome</keyword>